<protein>
    <submittedName>
        <fullName evidence="1">Type VI secretion system baseplate subunit TssG</fullName>
    </submittedName>
</protein>
<dbReference type="RefSeq" id="WP_169607958.1">
    <property type="nucleotide sequence ID" value="NZ_CP051682.1"/>
</dbReference>
<dbReference type="Proteomes" id="UP000503278">
    <property type="component" value="Chromosome"/>
</dbReference>
<organism evidence="1 2">
    <name type="scientific">Mucilaginibacter robiniae</name>
    <dbReference type="NCBI Taxonomy" id="2728022"/>
    <lineage>
        <taxon>Bacteria</taxon>
        <taxon>Pseudomonadati</taxon>
        <taxon>Bacteroidota</taxon>
        <taxon>Sphingobacteriia</taxon>
        <taxon>Sphingobacteriales</taxon>
        <taxon>Sphingobacteriaceae</taxon>
        <taxon>Mucilaginibacter</taxon>
    </lineage>
</organism>
<keyword evidence="2" id="KW-1185">Reference proteome</keyword>
<reference evidence="1 2" key="1">
    <citation type="submission" date="2020-04" db="EMBL/GenBank/DDBJ databases">
        <title>Genome sequencing of novel species.</title>
        <authorList>
            <person name="Heo J."/>
            <person name="Kim S.-J."/>
            <person name="Kim J.-S."/>
            <person name="Hong S.-B."/>
            <person name="Kwon S.-W."/>
        </authorList>
    </citation>
    <scope>NUCLEOTIDE SEQUENCE [LARGE SCALE GENOMIC DNA]</scope>
    <source>
        <strain evidence="1 2">F39-2</strain>
    </source>
</reference>
<accession>A0A7L5DZJ9</accession>
<sequence length="314" mass="35738">MNVNFNQLDTDFKAVTLAAELIEQGSVAADNIVILPVGPQKRAYAKEIENVTNYTSIYRNRPMLVININREGLYDMLPEGLFHQSPASSVMITEEEMIKDIAARREEEKQARLLFAPLETELYHIRTVVELYENRLDKKSDYDELVNIFLKEWREFKCFTNEQMVILMHVLPVIHEQRNNLAFIGNVLSIMFKSHFELQYELKRTSSSTVESEHLATKLGIGILGVNFIAGQVYEPEEELTITIGPVTANQMLNYLPGTRAAQALDVLLSYFIPLQTIVNTKFVVGAECQKTVLGLEQENSCLGFTTYLGTINY</sequence>
<evidence type="ECO:0000313" key="1">
    <source>
        <dbReference type="EMBL" id="QJD96540.1"/>
    </source>
</evidence>
<proteinExistence type="predicted"/>
<gene>
    <name evidence="1" type="ORF">HH214_11965</name>
</gene>
<dbReference type="AlphaFoldDB" id="A0A7L5DZJ9"/>
<dbReference type="InterPro" id="IPR010732">
    <property type="entry name" value="T6SS_TssG-like"/>
</dbReference>
<name>A0A7L5DZJ9_9SPHI</name>
<evidence type="ECO:0000313" key="2">
    <source>
        <dbReference type="Proteomes" id="UP000503278"/>
    </source>
</evidence>
<dbReference type="EMBL" id="CP051682">
    <property type="protein sequence ID" value="QJD96540.1"/>
    <property type="molecule type" value="Genomic_DNA"/>
</dbReference>
<dbReference type="Pfam" id="PF06996">
    <property type="entry name" value="T6SS_TssG"/>
    <property type="match status" value="1"/>
</dbReference>
<dbReference type="KEGG" id="mrob:HH214_11965"/>